<dbReference type="InterPro" id="IPR029063">
    <property type="entry name" value="SAM-dependent_MTases_sf"/>
</dbReference>
<accession>A0AB40ASD7</accession>
<dbReference type="CDD" id="cd02440">
    <property type="entry name" value="AdoMet_MTases"/>
    <property type="match status" value="1"/>
</dbReference>
<evidence type="ECO:0000256" key="4">
    <source>
        <dbReference type="ARBA" id="ARBA00022691"/>
    </source>
</evidence>
<dbReference type="GeneID" id="120253502"/>
<dbReference type="PANTHER" id="PTHR32183">
    <property type="match status" value="1"/>
</dbReference>
<dbReference type="AlphaFoldDB" id="A0AB40ASD7"/>
<dbReference type="GO" id="GO:0008757">
    <property type="term" value="F:S-adenosylmethionine-dependent methyltransferase activity"/>
    <property type="evidence" value="ECO:0007669"/>
    <property type="project" value="InterPro"/>
</dbReference>
<keyword evidence="2 6" id="KW-0489">Methyltransferase</keyword>
<evidence type="ECO:0000256" key="3">
    <source>
        <dbReference type="ARBA" id="ARBA00022679"/>
    </source>
</evidence>
<dbReference type="PROSITE" id="PS51585">
    <property type="entry name" value="SAM_MT_TPMT"/>
    <property type="match status" value="1"/>
</dbReference>
<dbReference type="SUPFAM" id="SSF53335">
    <property type="entry name" value="S-adenosyl-L-methionine-dependent methyltransferases"/>
    <property type="match status" value="1"/>
</dbReference>
<keyword evidence="1" id="KW-0597">Phosphoprotein</keyword>
<keyword evidence="3" id="KW-0808">Transferase</keyword>
<evidence type="ECO:0000313" key="5">
    <source>
        <dbReference type="Proteomes" id="UP001515500"/>
    </source>
</evidence>
<sequence>MIQSVLVQRCILTARLVPRDRRWRRSSASEFSGALMAMARMGSRSGDDDHEHSKDLGSNPKIVNLRLLIGADGWEKCWEEGLTPWDLGQPTPIFTHLLQTGNLPKGRVFIPGCGSGYDVVAIAGPERYVVGLDISHSAIKKAEKLSSSLPNASYCTFVAADFFTYQPSELFDLIIDYTFFCALDPSMRPDWAKKIGDVLKSDGELLTLMFPIGDEAGGPPYSVSVPAYEKVLNPIGFKLISVVDNELAIEPRKGREKLGRWKKVHSKSSL</sequence>
<dbReference type="InterPro" id="IPR008854">
    <property type="entry name" value="TPMT"/>
</dbReference>
<reference evidence="6" key="1">
    <citation type="submission" date="2025-08" db="UniProtKB">
        <authorList>
            <consortium name="RefSeq"/>
        </authorList>
    </citation>
    <scope>IDENTIFICATION</scope>
</reference>
<dbReference type="Gene3D" id="3.40.50.150">
    <property type="entry name" value="Vaccinia Virus protein VP39"/>
    <property type="match status" value="1"/>
</dbReference>
<gene>
    <name evidence="6" type="primary">LOC120253502</name>
</gene>
<dbReference type="Pfam" id="PF05724">
    <property type="entry name" value="TPMT"/>
    <property type="match status" value="1"/>
</dbReference>
<evidence type="ECO:0000256" key="2">
    <source>
        <dbReference type="ARBA" id="ARBA00022603"/>
    </source>
</evidence>
<dbReference type="GO" id="GO:0032259">
    <property type="term" value="P:methylation"/>
    <property type="evidence" value="ECO:0007669"/>
    <property type="project" value="UniProtKB-KW"/>
</dbReference>
<keyword evidence="5" id="KW-1185">Reference proteome</keyword>
<evidence type="ECO:0000313" key="6">
    <source>
        <dbReference type="RefSeq" id="XP_039117777.1"/>
    </source>
</evidence>
<dbReference type="RefSeq" id="XP_039117777.1">
    <property type="nucleotide sequence ID" value="XM_039261843.1"/>
</dbReference>
<keyword evidence="4" id="KW-0949">S-adenosyl-L-methionine</keyword>
<proteinExistence type="predicted"/>
<organism evidence="5 6">
    <name type="scientific">Dioscorea cayennensis subsp. rotundata</name>
    <name type="common">White Guinea yam</name>
    <name type="synonym">Dioscorea rotundata</name>
    <dbReference type="NCBI Taxonomy" id="55577"/>
    <lineage>
        <taxon>Eukaryota</taxon>
        <taxon>Viridiplantae</taxon>
        <taxon>Streptophyta</taxon>
        <taxon>Embryophyta</taxon>
        <taxon>Tracheophyta</taxon>
        <taxon>Spermatophyta</taxon>
        <taxon>Magnoliopsida</taxon>
        <taxon>Liliopsida</taxon>
        <taxon>Dioscoreales</taxon>
        <taxon>Dioscoreaceae</taxon>
        <taxon>Dioscorea</taxon>
    </lineage>
</organism>
<dbReference type="Proteomes" id="UP001515500">
    <property type="component" value="Unplaced"/>
</dbReference>
<evidence type="ECO:0000256" key="1">
    <source>
        <dbReference type="ARBA" id="ARBA00022553"/>
    </source>
</evidence>
<dbReference type="PANTHER" id="PTHR32183:SF11">
    <property type="entry name" value="THIOL METHYLTRANSFERASE 2-RELATED"/>
    <property type="match status" value="1"/>
</dbReference>
<name>A0AB40ASD7_DIOCR</name>
<protein>
    <submittedName>
        <fullName evidence="6">Probable thiol methyltransferase 2</fullName>
    </submittedName>
</protein>